<dbReference type="PANTHER" id="PTHR34069">
    <property type="entry name" value="3-OXOACYL-[ACYL-CARRIER-PROTEIN] SYNTHASE 3"/>
    <property type="match status" value="1"/>
</dbReference>
<feature type="domain" description="Beta-ketoacyl-[acyl-carrier-protein] synthase III N-terminal" evidence="4">
    <location>
        <begin position="126"/>
        <end position="214"/>
    </location>
</feature>
<dbReference type="NCBIfam" id="NF006720">
    <property type="entry name" value="PRK09258.1"/>
    <property type="match status" value="1"/>
</dbReference>
<dbReference type="InterPro" id="IPR013751">
    <property type="entry name" value="ACP_syn_III_N"/>
</dbReference>
<dbReference type="Proteomes" id="UP001499841">
    <property type="component" value="Unassembled WGS sequence"/>
</dbReference>
<evidence type="ECO:0000259" key="4">
    <source>
        <dbReference type="Pfam" id="PF08545"/>
    </source>
</evidence>
<gene>
    <name evidence="5" type="ORF">GCM10022262_37990</name>
</gene>
<accession>A0ABP6UND6</accession>
<protein>
    <submittedName>
        <fullName evidence="5">3-oxoacyl-ACP synthase III</fullName>
    </submittedName>
</protein>
<evidence type="ECO:0000256" key="2">
    <source>
        <dbReference type="ARBA" id="ARBA00023315"/>
    </source>
</evidence>
<keyword evidence="2" id="KW-0012">Acyltransferase</keyword>
<dbReference type="Pfam" id="PF08541">
    <property type="entry name" value="ACP_syn_III_C"/>
    <property type="match status" value="1"/>
</dbReference>
<evidence type="ECO:0000256" key="1">
    <source>
        <dbReference type="ARBA" id="ARBA00022679"/>
    </source>
</evidence>
<proteinExistence type="predicted"/>
<dbReference type="SUPFAM" id="SSF53901">
    <property type="entry name" value="Thiolase-like"/>
    <property type="match status" value="1"/>
</dbReference>
<evidence type="ECO:0000313" key="5">
    <source>
        <dbReference type="EMBL" id="GAA3510400.1"/>
    </source>
</evidence>
<dbReference type="EMBL" id="BAABBA010000028">
    <property type="protein sequence ID" value="GAA3510400.1"/>
    <property type="molecule type" value="Genomic_DNA"/>
</dbReference>
<dbReference type="PANTHER" id="PTHR34069:SF3">
    <property type="entry name" value="ACYL-COA:ACYL-COA ALKYLTRANSFERASE"/>
    <property type="match status" value="1"/>
</dbReference>
<keyword evidence="6" id="KW-1185">Reference proteome</keyword>
<sequence length="344" mass="37136">MVSQLGNATFRYRDSAIVGLSHIEAPRVVTSAEFEDRLAVARKALRLPKNLLERVSGVRERRWWEDGTAFEDMAAEAGSKALAEAGVDPGDVGLLINTSVSRTQLEPSVAVRVHDRMGLSSRALNFDITNACVGFVNGVQMASAMIDAGQIDHAVIVNAEDVRRTQEDTLARLTADGVTRQDYQNQFASLTLGDGAAAVVIGRASDRPDGHRILGGVARAATEHHELCVGSFGKMTTDTKNLLTKGLKLVVDAWREAEADGWDWSRLDRYVTHQISTPYTKAIIDAVDLDPDAVPITFDRWGNVGPAAIAMTLSEQADTLNPGDRVMCLGVGSGLNTALLELAW</sequence>
<dbReference type="InterPro" id="IPR013747">
    <property type="entry name" value="ACP_syn_III_C"/>
</dbReference>
<reference evidence="6" key="1">
    <citation type="journal article" date="2019" name="Int. J. Syst. Evol. Microbiol.">
        <title>The Global Catalogue of Microorganisms (GCM) 10K type strain sequencing project: providing services to taxonomists for standard genome sequencing and annotation.</title>
        <authorList>
            <consortium name="The Broad Institute Genomics Platform"/>
            <consortium name="The Broad Institute Genome Sequencing Center for Infectious Disease"/>
            <person name="Wu L."/>
            <person name="Ma J."/>
        </authorList>
    </citation>
    <scope>NUCLEOTIDE SEQUENCE [LARGE SCALE GENOMIC DNA]</scope>
    <source>
        <strain evidence="6">JCM 17459</strain>
    </source>
</reference>
<evidence type="ECO:0000259" key="3">
    <source>
        <dbReference type="Pfam" id="PF08541"/>
    </source>
</evidence>
<dbReference type="Pfam" id="PF08545">
    <property type="entry name" value="ACP_syn_III"/>
    <property type="match status" value="1"/>
</dbReference>
<comment type="caution">
    <text evidence="5">The sequence shown here is derived from an EMBL/GenBank/DDBJ whole genome shotgun (WGS) entry which is preliminary data.</text>
</comment>
<organism evidence="5 6">
    <name type="scientific">Georgenia daeguensis</name>
    <dbReference type="NCBI Taxonomy" id="908355"/>
    <lineage>
        <taxon>Bacteria</taxon>
        <taxon>Bacillati</taxon>
        <taxon>Actinomycetota</taxon>
        <taxon>Actinomycetes</taxon>
        <taxon>Micrococcales</taxon>
        <taxon>Bogoriellaceae</taxon>
        <taxon>Georgenia</taxon>
    </lineage>
</organism>
<dbReference type="CDD" id="cd00830">
    <property type="entry name" value="KAS_III"/>
    <property type="match status" value="1"/>
</dbReference>
<name>A0ABP6UND6_9MICO</name>
<dbReference type="Gene3D" id="3.40.47.10">
    <property type="match status" value="2"/>
</dbReference>
<feature type="domain" description="Beta-ketoacyl-[acyl-carrier-protein] synthase III C-terminal" evidence="3">
    <location>
        <begin position="258"/>
        <end position="338"/>
    </location>
</feature>
<dbReference type="InterPro" id="IPR016039">
    <property type="entry name" value="Thiolase-like"/>
</dbReference>
<keyword evidence="1" id="KW-0808">Transferase</keyword>
<evidence type="ECO:0000313" key="6">
    <source>
        <dbReference type="Proteomes" id="UP001499841"/>
    </source>
</evidence>